<dbReference type="InterPro" id="IPR005119">
    <property type="entry name" value="LysR_subst-bd"/>
</dbReference>
<dbReference type="Proteomes" id="UP000430368">
    <property type="component" value="Chromosome"/>
</dbReference>
<evidence type="ECO:0000256" key="3">
    <source>
        <dbReference type="ARBA" id="ARBA00023125"/>
    </source>
</evidence>
<dbReference type="PANTHER" id="PTHR30118">
    <property type="entry name" value="HTH-TYPE TRANSCRIPTIONAL REGULATOR LEUO-RELATED"/>
    <property type="match status" value="1"/>
</dbReference>
<dbReference type="SUPFAM" id="SSF46785">
    <property type="entry name" value="Winged helix' DNA-binding domain"/>
    <property type="match status" value="1"/>
</dbReference>
<evidence type="ECO:0000313" key="7">
    <source>
        <dbReference type="Proteomes" id="UP000430368"/>
    </source>
</evidence>
<dbReference type="InterPro" id="IPR050389">
    <property type="entry name" value="LysR-type_TF"/>
</dbReference>
<evidence type="ECO:0000313" key="6">
    <source>
        <dbReference type="EMBL" id="QHA89316.1"/>
    </source>
</evidence>
<dbReference type="Gene3D" id="1.10.10.10">
    <property type="entry name" value="Winged helix-like DNA-binding domain superfamily/Winged helix DNA-binding domain"/>
    <property type="match status" value="1"/>
</dbReference>
<comment type="similarity">
    <text evidence="1">Belongs to the LysR transcriptional regulatory family.</text>
</comment>
<dbReference type="Gene3D" id="3.40.190.10">
    <property type="entry name" value="Periplasmic binding protein-like II"/>
    <property type="match status" value="2"/>
</dbReference>
<evidence type="ECO:0000256" key="1">
    <source>
        <dbReference type="ARBA" id="ARBA00009437"/>
    </source>
</evidence>
<feature type="domain" description="HTH lysR-type" evidence="5">
    <location>
        <begin position="4"/>
        <end position="61"/>
    </location>
</feature>
<dbReference type="SUPFAM" id="SSF53850">
    <property type="entry name" value="Periplasmic binding protein-like II"/>
    <property type="match status" value="1"/>
</dbReference>
<evidence type="ECO:0000256" key="4">
    <source>
        <dbReference type="ARBA" id="ARBA00023163"/>
    </source>
</evidence>
<name>A0ABX6GSQ1_9GAMM</name>
<dbReference type="PROSITE" id="PS50931">
    <property type="entry name" value="HTH_LYSR"/>
    <property type="match status" value="1"/>
</dbReference>
<accession>A0ABX6GSQ1</accession>
<evidence type="ECO:0000256" key="2">
    <source>
        <dbReference type="ARBA" id="ARBA00023015"/>
    </source>
</evidence>
<proteinExistence type="inferred from homology"/>
<dbReference type="PANTHER" id="PTHR30118:SF15">
    <property type="entry name" value="TRANSCRIPTIONAL REGULATORY PROTEIN"/>
    <property type="match status" value="1"/>
</dbReference>
<gene>
    <name evidence="6" type="ORF">FO014_21295</name>
</gene>
<evidence type="ECO:0000259" key="5">
    <source>
        <dbReference type="PROSITE" id="PS50931"/>
    </source>
</evidence>
<dbReference type="InterPro" id="IPR036388">
    <property type="entry name" value="WH-like_DNA-bd_sf"/>
</dbReference>
<dbReference type="InterPro" id="IPR036390">
    <property type="entry name" value="WH_DNA-bd_sf"/>
</dbReference>
<dbReference type="Pfam" id="PF03466">
    <property type="entry name" value="LysR_substrate"/>
    <property type="match status" value="1"/>
</dbReference>
<sequence length="321" mass="35262">MSNPDFNLLAALDALLAEGSVAGAARRLGLSASAMSRTLSRLRQVTGDPLLVRAGRGMVLTPHAEQIRDRTRQTLTEARSLLLPATSGLDLRTLRQTFRLRTNEGFVETFGAALVTAAAQAAPEVCLRFVPKPEKTPRSLREDDIDIEVGVLHGMGPEIHLQTLFRDRFIAAVRLGHSLVTPMPVTPERYAACRHVITSRQGKLAGPVDKALAAHGLTRRIAAVTPDFSAALAIAAQSDLVALVPASFFMQKTLGGGTRQTLQAFSLPVATPEITVSQMWHPRRKADPAHQWLRQLLLTVCRRQADELHRCAQREWPTWFR</sequence>
<keyword evidence="7" id="KW-1185">Reference proteome</keyword>
<dbReference type="RefSeq" id="WP_160030949.1">
    <property type="nucleotide sequence ID" value="NZ_CP041764.1"/>
</dbReference>
<keyword evidence="3" id="KW-0238">DNA-binding</keyword>
<dbReference type="EMBL" id="CP041764">
    <property type="protein sequence ID" value="QHA89316.1"/>
    <property type="molecule type" value="Genomic_DNA"/>
</dbReference>
<dbReference type="CDD" id="cd08460">
    <property type="entry name" value="PBP2_DntR_like_1"/>
    <property type="match status" value="1"/>
</dbReference>
<dbReference type="Pfam" id="PF00126">
    <property type="entry name" value="HTH_1"/>
    <property type="match status" value="1"/>
</dbReference>
<keyword evidence="2" id="KW-0805">Transcription regulation</keyword>
<organism evidence="6 7">
    <name type="scientific">Serratia rhizosphaerae</name>
    <dbReference type="NCBI Taxonomy" id="2597702"/>
    <lineage>
        <taxon>Bacteria</taxon>
        <taxon>Pseudomonadati</taxon>
        <taxon>Pseudomonadota</taxon>
        <taxon>Gammaproteobacteria</taxon>
        <taxon>Enterobacterales</taxon>
        <taxon>Yersiniaceae</taxon>
        <taxon>Serratia</taxon>
    </lineage>
</organism>
<protein>
    <submittedName>
        <fullName evidence="6">LysR family transcriptional regulator</fullName>
    </submittedName>
</protein>
<dbReference type="InterPro" id="IPR000847">
    <property type="entry name" value="LysR_HTH_N"/>
</dbReference>
<keyword evidence="4" id="KW-0804">Transcription</keyword>
<reference evidence="6 7" key="1">
    <citation type="submission" date="2019-07" db="EMBL/GenBank/DDBJ databases">
        <title>Serratia dokdonensis sp. nov., an elicitor of systemic resistance in Nicotiana Tabacum.</title>
        <authorList>
            <person name="Son J.-S."/>
            <person name="Hwang Y.-J."/>
            <person name="Lee S.-Y."/>
            <person name="Ghim S.-Y."/>
        </authorList>
    </citation>
    <scope>NUCLEOTIDE SEQUENCE [LARGE SCALE GENOMIC DNA]</scope>
    <source>
        <strain evidence="6 7">KUDC3025</strain>
    </source>
</reference>